<evidence type="ECO:0000313" key="2">
    <source>
        <dbReference type="Proteomes" id="UP001568698"/>
    </source>
</evidence>
<evidence type="ECO:0000313" key="1">
    <source>
        <dbReference type="EMBL" id="MEZ7195567.1"/>
    </source>
</evidence>
<accession>A0ABV4K1C6</accession>
<gene>
    <name evidence="1" type="ORF">AB6M95_02310</name>
</gene>
<dbReference type="Proteomes" id="UP001568698">
    <property type="component" value="Unassembled WGS sequence"/>
</dbReference>
<protein>
    <recommendedName>
        <fullName evidence="3">CopG family transcriptional regulator</fullName>
    </recommendedName>
</protein>
<proteinExistence type="predicted"/>
<evidence type="ECO:0008006" key="3">
    <source>
        <dbReference type="Google" id="ProtNLM"/>
    </source>
</evidence>
<dbReference type="EMBL" id="JBGLYH010000003">
    <property type="protein sequence ID" value="MEZ7195567.1"/>
    <property type="molecule type" value="Genomic_DNA"/>
</dbReference>
<dbReference type="RefSeq" id="WP_371385115.1">
    <property type="nucleotide sequence ID" value="NZ_JBGLYH010000003.1"/>
</dbReference>
<sequence>MTSEHKSKPRTYVLRPDTISFLDGFSETYSISRSALLNLIVMDFQHTLDSITQSDPARGAKVALAFGMKVQQINL</sequence>
<comment type="caution">
    <text evidence="1">The sequence shown here is derived from an EMBL/GenBank/DDBJ whole genome shotgun (WGS) entry which is preliminary data.</text>
</comment>
<keyword evidence="2" id="KW-1185">Reference proteome</keyword>
<reference evidence="1 2" key="1">
    <citation type="submission" date="2024-08" db="EMBL/GenBank/DDBJ databases">
        <title>Sulfate-reducing bacteria isolated from formation water of the oil field in Kazakhstan and description of Pseudodesulfovibrio sp.</title>
        <authorList>
            <person name="Bidzhieva S.K."/>
            <person name="Tourova T.P."/>
            <person name="Grouzdev D.S."/>
            <person name="Beletsky A.V."/>
            <person name="Sokolova D.S."/>
            <person name="Samigullina S.R."/>
            <person name="Poltaraus A.B."/>
            <person name="Avtukh A.N."/>
            <person name="Tereshina V.M."/>
            <person name="Zhaparov N.S."/>
            <person name="Mardanov A.V."/>
            <person name="Nazina T.N."/>
        </authorList>
    </citation>
    <scope>NUCLEOTIDE SEQUENCE [LARGE SCALE GENOMIC DNA]</scope>
    <source>
        <strain evidence="1 2">9FUS</strain>
    </source>
</reference>
<organism evidence="1 2">
    <name type="scientific">Pseudodesulfovibrio karagichevae</name>
    <dbReference type="NCBI Taxonomy" id="3239305"/>
    <lineage>
        <taxon>Bacteria</taxon>
        <taxon>Pseudomonadati</taxon>
        <taxon>Thermodesulfobacteriota</taxon>
        <taxon>Desulfovibrionia</taxon>
        <taxon>Desulfovibrionales</taxon>
        <taxon>Desulfovibrionaceae</taxon>
    </lineage>
</organism>
<name>A0ABV4K1C6_9BACT</name>